<keyword evidence="3 6" id="KW-0812">Transmembrane</keyword>
<comment type="function">
    <text evidence="6">Na(+)/H(+) antiporter that extrudes sodium in exchange for external protons.</text>
</comment>
<comment type="similarity">
    <text evidence="6">Belongs to the NhaA Na(+)/H(+) (TC 2.A.33) antiporter family.</text>
</comment>
<sequence>MLLFRCTTSSVNLKILLVKSKIFAIITSEVTLTMFRKTIKEQIFDPFSHFLKKESSSSILMFLSMVVAIFLANSKFAEWYHNLWAQKAGFTFGNFSLYKPLLLWINDGLMAIFFLVIGLEIKREILIGELSDIKSALFPILAAIGGAIFPAIIYIFINLKNGNFSGWGIPMATDIAFAVGIISLLGDKVPLQLKIFITSLAVVDDMIAVLIIALFYTNKIVISYLIWAGVILLLLFVINRLKIKIIMVYLFLGMFLWYFFLKSGVHATIAGVLLALFIPSKPKIPLITFRRSLNIFLEKLKDCPNNPDSEIPTKCQKKLLNKIIHTSIATYNPMSRLEYNLHTLSAFVIMPIFAFANTGVTINLSELSNILSPISLGIILGLVIGKPIGITLFTIIFSRIKIISIPSEINMSHLIGASILAGIGLTMSIFIASMAFSDYNSIEAAKLAILISSFIAGTTGFIILKIRK</sequence>
<evidence type="ECO:0000256" key="3">
    <source>
        <dbReference type="ARBA" id="ARBA00022692"/>
    </source>
</evidence>
<keyword evidence="6" id="KW-0997">Cell inner membrane</keyword>
<feature type="transmembrane region" description="Helical" evidence="6">
    <location>
        <begin position="267"/>
        <end position="284"/>
    </location>
</feature>
<evidence type="ECO:0000313" key="7">
    <source>
        <dbReference type="EMBL" id="BAI80789.1"/>
    </source>
</evidence>
<dbReference type="PANTHER" id="PTHR30341">
    <property type="entry name" value="SODIUM ION/PROTON ANTIPORTER NHAA-RELATED"/>
    <property type="match status" value="1"/>
</dbReference>
<keyword evidence="6" id="KW-0050">Antiport</keyword>
<evidence type="ECO:0000256" key="4">
    <source>
        <dbReference type="ARBA" id="ARBA00022989"/>
    </source>
</evidence>
<evidence type="ECO:0000256" key="1">
    <source>
        <dbReference type="ARBA" id="ARBA00004429"/>
    </source>
</evidence>
<gene>
    <name evidence="6 7" type="primary">nhaA</name>
    <name evidence="7" type="ordered locus">DEFDS_1322</name>
</gene>
<keyword evidence="6" id="KW-0739">Sodium transport</keyword>
<dbReference type="HAMAP" id="MF_01844">
    <property type="entry name" value="NhaA"/>
    <property type="match status" value="1"/>
</dbReference>
<evidence type="ECO:0000256" key="5">
    <source>
        <dbReference type="ARBA" id="ARBA00023136"/>
    </source>
</evidence>
<reference evidence="7 8" key="1">
    <citation type="journal article" date="2010" name="DNA Res.">
        <title>Bacterial lifestyle in a deep-sea hydrothermal vent chimney revealed by the genome sequence of the thermophilic bacterium Deferribacter desulfuricans SSM1.</title>
        <authorList>
            <person name="Takaki Y."/>
            <person name="Shimamura S."/>
            <person name="Nakagawa S."/>
            <person name="Fukuhara Y."/>
            <person name="Horikawa H."/>
            <person name="Ankai A."/>
            <person name="Harada T."/>
            <person name="Hosoyama A."/>
            <person name="Oguchi A."/>
            <person name="Fukui S."/>
            <person name="Fujita N."/>
            <person name="Takami H."/>
            <person name="Takai K."/>
        </authorList>
    </citation>
    <scope>NUCLEOTIDE SEQUENCE [LARGE SCALE GENOMIC DNA]</scope>
    <source>
        <strain evidence="8">DSM 14783 / JCM 11476 / NBRC 101012 / SSM1</strain>
    </source>
</reference>
<comment type="catalytic activity">
    <reaction evidence="6">
        <text>Na(+)(in) + 2 H(+)(out) = Na(+)(out) + 2 H(+)(in)</text>
        <dbReference type="Rhea" id="RHEA:29251"/>
        <dbReference type="ChEBI" id="CHEBI:15378"/>
        <dbReference type="ChEBI" id="CHEBI:29101"/>
    </reaction>
</comment>
<dbReference type="InterPro" id="IPR004670">
    <property type="entry name" value="NhaA"/>
</dbReference>
<name>D3PDW6_DEFDS</name>
<feature type="transmembrane region" description="Helical" evidence="6">
    <location>
        <begin position="444"/>
        <end position="464"/>
    </location>
</feature>
<dbReference type="STRING" id="639282.DEFDS_1322"/>
<comment type="subcellular location">
    <subcellularLocation>
        <location evidence="1 6">Cell inner membrane</location>
        <topology evidence="1 6">Multi-pass membrane protein</topology>
    </subcellularLocation>
</comment>
<feature type="transmembrane region" description="Helical" evidence="6">
    <location>
        <begin position="374"/>
        <end position="397"/>
    </location>
</feature>
<keyword evidence="6" id="KW-0813">Transport</keyword>
<proteinExistence type="inferred from homology"/>
<dbReference type="AlphaFoldDB" id="D3PDW6"/>
<feature type="transmembrane region" description="Helical" evidence="6">
    <location>
        <begin position="193"/>
        <end position="215"/>
    </location>
</feature>
<keyword evidence="4 6" id="KW-1133">Transmembrane helix</keyword>
<feature type="transmembrane region" description="Helical" evidence="6">
    <location>
        <begin position="341"/>
        <end position="362"/>
    </location>
</feature>
<dbReference type="NCBIfam" id="TIGR00773">
    <property type="entry name" value="NhaA"/>
    <property type="match status" value="1"/>
</dbReference>
<dbReference type="EMBL" id="AP011529">
    <property type="protein sequence ID" value="BAI80789.1"/>
    <property type="molecule type" value="Genomic_DNA"/>
</dbReference>
<protein>
    <recommendedName>
        <fullName evidence="6">Na(+)/H(+) antiporter NhaA</fullName>
    </recommendedName>
    <alternativeName>
        <fullName evidence="6">Sodium/proton antiporter NhaA</fullName>
    </alternativeName>
</protein>
<feature type="transmembrane region" description="Helical" evidence="6">
    <location>
        <begin position="409"/>
        <end position="432"/>
    </location>
</feature>
<evidence type="ECO:0000256" key="2">
    <source>
        <dbReference type="ARBA" id="ARBA00022475"/>
    </source>
</evidence>
<dbReference type="Proteomes" id="UP000001520">
    <property type="component" value="Chromosome"/>
</dbReference>
<dbReference type="eggNOG" id="COG3004">
    <property type="taxonomic scope" value="Bacteria"/>
</dbReference>
<keyword evidence="8" id="KW-1185">Reference proteome</keyword>
<dbReference type="HOGENOM" id="CLU_015803_1_2_0"/>
<keyword evidence="6" id="KW-0406">Ion transport</keyword>
<feature type="transmembrane region" description="Helical" evidence="6">
    <location>
        <begin position="221"/>
        <end position="238"/>
    </location>
</feature>
<keyword evidence="2 6" id="KW-1003">Cell membrane</keyword>
<dbReference type="GO" id="GO:0006885">
    <property type="term" value="P:regulation of pH"/>
    <property type="evidence" value="ECO:0007669"/>
    <property type="project" value="UniProtKB-UniRule"/>
</dbReference>
<dbReference type="PANTHER" id="PTHR30341:SF0">
    <property type="entry name" value="NA(+)_H(+) ANTIPORTER NHAA"/>
    <property type="match status" value="1"/>
</dbReference>
<evidence type="ECO:0000313" key="8">
    <source>
        <dbReference type="Proteomes" id="UP000001520"/>
    </source>
</evidence>
<evidence type="ECO:0000256" key="6">
    <source>
        <dbReference type="HAMAP-Rule" id="MF_01844"/>
    </source>
</evidence>
<organism evidence="7 8">
    <name type="scientific">Deferribacter desulfuricans (strain DSM 14783 / JCM 11476 / NBRC 101012 / SSM1)</name>
    <dbReference type="NCBI Taxonomy" id="639282"/>
    <lineage>
        <taxon>Bacteria</taxon>
        <taxon>Pseudomonadati</taxon>
        <taxon>Deferribacterota</taxon>
        <taxon>Deferribacteres</taxon>
        <taxon>Deferribacterales</taxon>
        <taxon>Deferribacteraceae</taxon>
        <taxon>Deferribacter</taxon>
    </lineage>
</organism>
<feature type="transmembrane region" description="Helical" evidence="6">
    <location>
        <begin position="245"/>
        <end position="261"/>
    </location>
</feature>
<feature type="transmembrane region" description="Helical" evidence="6">
    <location>
        <begin position="169"/>
        <end position="186"/>
    </location>
</feature>
<dbReference type="GO" id="GO:0005886">
    <property type="term" value="C:plasma membrane"/>
    <property type="evidence" value="ECO:0007669"/>
    <property type="project" value="UniProtKB-SubCell"/>
</dbReference>
<feature type="transmembrane region" description="Helical" evidence="6">
    <location>
        <begin position="97"/>
        <end position="117"/>
    </location>
</feature>
<dbReference type="Pfam" id="PF06965">
    <property type="entry name" value="Na_H_antiport_1"/>
    <property type="match status" value="1"/>
</dbReference>
<dbReference type="InterPro" id="IPR023171">
    <property type="entry name" value="Na/H_antiporter_dom_sf"/>
</dbReference>
<dbReference type="RefSeq" id="WP_013008036.1">
    <property type="nucleotide sequence ID" value="NC_013939.1"/>
</dbReference>
<keyword evidence="6" id="KW-0915">Sodium</keyword>
<dbReference type="Gene3D" id="1.20.1530.10">
    <property type="entry name" value="Na+/H+ antiporter like domain"/>
    <property type="match status" value="1"/>
</dbReference>
<dbReference type="KEGG" id="ddf:DEFDS_1322"/>
<keyword evidence="5 6" id="KW-0472">Membrane</keyword>
<dbReference type="GO" id="GO:0015385">
    <property type="term" value="F:sodium:proton antiporter activity"/>
    <property type="evidence" value="ECO:0007669"/>
    <property type="project" value="UniProtKB-UniRule"/>
</dbReference>
<feature type="transmembrane region" description="Helical" evidence="6">
    <location>
        <begin position="59"/>
        <end position="77"/>
    </location>
</feature>
<feature type="transmembrane region" description="Helical" evidence="6">
    <location>
        <begin position="137"/>
        <end position="157"/>
    </location>
</feature>
<accession>D3PDW6</accession>